<evidence type="ECO:0000259" key="5">
    <source>
        <dbReference type="Pfam" id="PF04198"/>
    </source>
</evidence>
<evidence type="ECO:0000313" key="7">
    <source>
        <dbReference type="Proteomes" id="UP001597413"/>
    </source>
</evidence>
<evidence type="ECO:0000256" key="3">
    <source>
        <dbReference type="ARBA" id="ARBA00023125"/>
    </source>
</evidence>
<keyword evidence="3" id="KW-0238">DNA-binding</keyword>
<sequence>MTSPPHRLGRPDTPESRARWLYETGGLSAEEIGWRLGLSVVRVNALLEAGMAQAVALPGGANGARLMRQLSQELRDTFGLRAVHLAPLGPGEGDPRPALAATAARWLTRLVQSHAAPKIVGLTHGRTLAAMARQLPEIRAPGLRFVSLAGDLTPAHTAYPHAVMNHLAQRFGAQAFPLPVTLYVSSPEERAELMALPMVARVIALMQEADLWVVGIGGVSAEHQLIRTGMLPQSGLEELAGLGAECEVLGRFFDGEGRELETRLARCTLSPEPKEFSRHRLVALAGGAAKVGPIRAALRGGLVQELITDSHTAVALLAPEARGKYALLIE</sequence>
<gene>
    <name evidence="6" type="ORF">ACFSM0_06350</name>
</gene>
<dbReference type="RefSeq" id="WP_377388416.1">
    <property type="nucleotide sequence ID" value="NZ_JBHUIX010000005.1"/>
</dbReference>
<evidence type="ECO:0000256" key="1">
    <source>
        <dbReference type="ARBA" id="ARBA00010466"/>
    </source>
</evidence>
<protein>
    <submittedName>
        <fullName evidence="6">Sugar-binding transcriptional regulator</fullName>
    </submittedName>
</protein>
<comment type="caution">
    <text evidence="6">The sequence shown here is derived from an EMBL/GenBank/DDBJ whole genome shotgun (WGS) entry which is preliminary data.</text>
</comment>
<organism evidence="6 7">
    <name type="scientific">Rhodobacter lacus</name>
    <dbReference type="NCBI Taxonomy" id="1641972"/>
    <lineage>
        <taxon>Bacteria</taxon>
        <taxon>Pseudomonadati</taxon>
        <taxon>Pseudomonadota</taxon>
        <taxon>Alphaproteobacteria</taxon>
        <taxon>Rhodobacterales</taxon>
        <taxon>Rhodobacter group</taxon>
        <taxon>Rhodobacter</taxon>
    </lineage>
</organism>
<dbReference type="InterPro" id="IPR037171">
    <property type="entry name" value="NagB/RpiA_transferase-like"/>
</dbReference>
<dbReference type="Proteomes" id="UP001597413">
    <property type="component" value="Unassembled WGS sequence"/>
</dbReference>
<dbReference type="Pfam" id="PF04198">
    <property type="entry name" value="Sugar-bind"/>
    <property type="match status" value="1"/>
</dbReference>
<dbReference type="PANTHER" id="PTHR34294:SF1">
    <property type="entry name" value="TRANSCRIPTIONAL REGULATOR LSRR"/>
    <property type="match status" value="1"/>
</dbReference>
<accession>A0ABW5A875</accession>
<keyword evidence="2" id="KW-0805">Transcription regulation</keyword>
<feature type="domain" description="Sugar-binding" evidence="5">
    <location>
        <begin position="68"/>
        <end position="318"/>
    </location>
</feature>
<evidence type="ECO:0000313" key="6">
    <source>
        <dbReference type="EMBL" id="MFD2173701.1"/>
    </source>
</evidence>
<name>A0ABW5A875_9RHOB</name>
<dbReference type="SUPFAM" id="SSF100950">
    <property type="entry name" value="NagB/RpiA/CoA transferase-like"/>
    <property type="match status" value="1"/>
</dbReference>
<dbReference type="EMBL" id="JBHUIX010000005">
    <property type="protein sequence ID" value="MFD2173701.1"/>
    <property type="molecule type" value="Genomic_DNA"/>
</dbReference>
<evidence type="ECO:0000256" key="4">
    <source>
        <dbReference type="ARBA" id="ARBA00023163"/>
    </source>
</evidence>
<keyword evidence="4" id="KW-0804">Transcription</keyword>
<keyword evidence="7" id="KW-1185">Reference proteome</keyword>
<dbReference type="Gene3D" id="3.40.50.1360">
    <property type="match status" value="1"/>
</dbReference>
<dbReference type="InterPro" id="IPR007324">
    <property type="entry name" value="Sugar-bd_dom_put"/>
</dbReference>
<dbReference type="PANTHER" id="PTHR34294">
    <property type="entry name" value="TRANSCRIPTIONAL REGULATOR-RELATED"/>
    <property type="match status" value="1"/>
</dbReference>
<comment type="similarity">
    <text evidence="1">Belongs to the SorC transcriptional regulatory family.</text>
</comment>
<proteinExistence type="inferred from homology"/>
<evidence type="ECO:0000256" key="2">
    <source>
        <dbReference type="ARBA" id="ARBA00023015"/>
    </source>
</evidence>
<dbReference type="InterPro" id="IPR051054">
    <property type="entry name" value="SorC_transcr_regulators"/>
</dbReference>
<reference evidence="7" key="1">
    <citation type="journal article" date="2019" name="Int. J. Syst. Evol. Microbiol.">
        <title>The Global Catalogue of Microorganisms (GCM) 10K type strain sequencing project: providing services to taxonomists for standard genome sequencing and annotation.</title>
        <authorList>
            <consortium name="The Broad Institute Genomics Platform"/>
            <consortium name="The Broad Institute Genome Sequencing Center for Infectious Disease"/>
            <person name="Wu L."/>
            <person name="Ma J."/>
        </authorList>
    </citation>
    <scope>NUCLEOTIDE SEQUENCE [LARGE SCALE GENOMIC DNA]</scope>
    <source>
        <strain evidence="7">CCUG 55131</strain>
    </source>
</reference>